<dbReference type="SUPFAM" id="SSF158639">
    <property type="entry name" value="ENT-like"/>
    <property type="match status" value="2"/>
</dbReference>
<evidence type="ECO:0000256" key="3">
    <source>
        <dbReference type="SAM" id="MobiDB-lite"/>
    </source>
</evidence>
<evidence type="ECO:0000259" key="4">
    <source>
        <dbReference type="PROSITE" id="PS51138"/>
    </source>
</evidence>
<dbReference type="InterPro" id="IPR033485">
    <property type="entry name" value="EMSY-LIKE_plant"/>
</dbReference>
<name>A0A6N2MQN5_SALVM</name>
<evidence type="ECO:0000256" key="2">
    <source>
        <dbReference type="ARBA" id="ARBA00023242"/>
    </source>
</evidence>
<organism evidence="5">
    <name type="scientific">Salix viminalis</name>
    <name type="common">Common osier</name>
    <name type="synonym">Basket willow</name>
    <dbReference type="NCBI Taxonomy" id="40686"/>
    <lineage>
        <taxon>Eukaryota</taxon>
        <taxon>Viridiplantae</taxon>
        <taxon>Streptophyta</taxon>
        <taxon>Embryophyta</taxon>
        <taxon>Tracheophyta</taxon>
        <taxon>Spermatophyta</taxon>
        <taxon>Magnoliopsida</taxon>
        <taxon>eudicotyledons</taxon>
        <taxon>Gunneridae</taxon>
        <taxon>Pentapetalae</taxon>
        <taxon>rosids</taxon>
        <taxon>fabids</taxon>
        <taxon>Malpighiales</taxon>
        <taxon>Salicaceae</taxon>
        <taxon>Saliceae</taxon>
        <taxon>Salix</taxon>
    </lineage>
</organism>
<dbReference type="FunFam" id="1.10.1240.40:FF:000005">
    <property type="entry name" value="ENT domain containing protein, expressed"/>
    <property type="match status" value="2"/>
</dbReference>
<dbReference type="AlphaFoldDB" id="A0A6N2MQN5"/>
<feature type="compositionally biased region" description="Acidic residues" evidence="3">
    <location>
        <begin position="1"/>
        <end position="15"/>
    </location>
</feature>
<dbReference type="GO" id="GO:0005634">
    <property type="term" value="C:nucleus"/>
    <property type="evidence" value="ECO:0007669"/>
    <property type="project" value="UniProtKB-SubCell"/>
</dbReference>
<feature type="region of interest" description="Disordered" evidence="3">
    <location>
        <begin position="146"/>
        <end position="169"/>
    </location>
</feature>
<comment type="subcellular location">
    <subcellularLocation>
        <location evidence="1">Nucleus</location>
    </subcellularLocation>
</comment>
<sequence length="571" mass="64828">MEYEVSDSSGTDDDLPPTNQNRYVRGGRAPGSGQSAVISATYSRMQADMEAQIHHLEQDAYRAVLRAFKAQSDQLSWVSTFSVGDKEGLITELRKELRVSDDEHREILTLVNRDDTIQRIREWREAGGPQVTRFIASQSVHDVLSSPTVSASRKKQKTSLVYPTGPPRNQHFNNCGSAYDDKEIGKEVWTRWPEDNNFYKAVITRYNPVENESMAVTSTDDDLPPTNQNRYVRGGRAPGSGQSAVISATYSRMQADMEAQIHHLEQDAYRAVLRAFKAQSDQLSWDKEGLITELRKELRVSDDEHREILTLVNRDDIIQRIREWREAGGLQVTRFIASQSVHDVLSSPTVSASRKKQKTSLVYPTGPPRNQHFNNCGSAYDDKEIGKEVWTRWPEDNNFYKAVITRYNPVEARHALVYDMNTENETWEWVDLNGMAPEDLRWEVEDPGISHGRLSHVMKKSMSHGGLISSSVRGRGSTKDQSKKEFLRTQNGIARKLSDNIELLNTESLVKEVERVFGVSYPDPLELEKAKKKLKEHEQALVDAIARLADASDGESDCDPRFFHGQAMEQE</sequence>
<dbReference type="InterPro" id="IPR005491">
    <property type="entry name" value="ENT_dom"/>
</dbReference>
<dbReference type="Gene3D" id="2.30.30.140">
    <property type="match status" value="1"/>
</dbReference>
<dbReference type="Gene3D" id="1.10.1240.40">
    <property type="entry name" value="ENT domain"/>
    <property type="match status" value="2"/>
</dbReference>
<dbReference type="GO" id="GO:0050832">
    <property type="term" value="P:defense response to fungus"/>
    <property type="evidence" value="ECO:0007669"/>
    <property type="project" value="InterPro"/>
</dbReference>
<evidence type="ECO:0000256" key="1">
    <source>
        <dbReference type="ARBA" id="ARBA00004123"/>
    </source>
</evidence>
<dbReference type="SMART" id="SM01191">
    <property type="entry name" value="ENT"/>
    <property type="match status" value="2"/>
</dbReference>
<dbReference type="EMBL" id="CAADRP010001929">
    <property type="protein sequence ID" value="VFU56643.1"/>
    <property type="molecule type" value="Genomic_DNA"/>
</dbReference>
<reference evidence="5" key="1">
    <citation type="submission" date="2019-03" db="EMBL/GenBank/DDBJ databases">
        <authorList>
            <person name="Mank J."/>
            <person name="Almeida P."/>
        </authorList>
    </citation>
    <scope>NUCLEOTIDE SEQUENCE</scope>
    <source>
        <strain evidence="5">78183</strain>
    </source>
</reference>
<dbReference type="InterPro" id="IPR014002">
    <property type="entry name" value="Agenet_dom_plant"/>
</dbReference>
<evidence type="ECO:0000313" key="5">
    <source>
        <dbReference type="EMBL" id="VFU56643.1"/>
    </source>
</evidence>
<dbReference type="PROSITE" id="PS51138">
    <property type="entry name" value="ENT"/>
    <property type="match status" value="2"/>
</dbReference>
<dbReference type="SUPFAM" id="SSF63748">
    <property type="entry name" value="Tudor/PWWP/MBT"/>
    <property type="match status" value="1"/>
</dbReference>
<feature type="region of interest" description="Disordered" evidence="3">
    <location>
        <begin position="1"/>
        <end position="34"/>
    </location>
</feature>
<feature type="region of interest" description="Disordered" evidence="3">
    <location>
        <begin position="552"/>
        <end position="571"/>
    </location>
</feature>
<keyword evidence="2" id="KW-0539">Nucleus</keyword>
<dbReference type="Pfam" id="PF03735">
    <property type="entry name" value="ENT"/>
    <property type="match status" value="2"/>
</dbReference>
<dbReference type="SMART" id="SM00743">
    <property type="entry name" value="Agenet"/>
    <property type="match status" value="1"/>
</dbReference>
<feature type="domain" description="ENT" evidence="4">
    <location>
        <begin position="49"/>
        <end position="143"/>
    </location>
</feature>
<dbReference type="CDD" id="cd20404">
    <property type="entry name" value="Tudor_Agenet_AtEML-like"/>
    <property type="match status" value="1"/>
</dbReference>
<dbReference type="PANTHER" id="PTHR33432">
    <property type="entry name" value="PROTEIN EMSY-LIKE 4"/>
    <property type="match status" value="1"/>
</dbReference>
<protein>
    <recommendedName>
        <fullName evidence="4">ENT domain-containing protein</fullName>
    </recommendedName>
</protein>
<proteinExistence type="predicted"/>
<feature type="domain" description="ENT" evidence="4">
    <location>
        <begin position="257"/>
        <end position="344"/>
    </location>
</feature>
<gene>
    <name evidence="5" type="ORF">SVIM_LOCUS407147</name>
</gene>
<dbReference type="InterPro" id="IPR036142">
    <property type="entry name" value="ENT_dom-like_sf"/>
</dbReference>
<accession>A0A6N2MQN5</accession>
<dbReference type="PANTHER" id="PTHR33432:SF20">
    <property type="entry name" value="PROTEIN EMSY-LIKE 1"/>
    <property type="match status" value="1"/>
</dbReference>